<feature type="region of interest" description="Disordered" evidence="1">
    <location>
        <begin position="31"/>
        <end position="56"/>
    </location>
</feature>
<feature type="non-terminal residue" evidence="2">
    <location>
        <position position="56"/>
    </location>
</feature>
<gene>
    <name evidence="2" type="ORF">JMJ77_011862</name>
</gene>
<dbReference type="Proteomes" id="UP000699042">
    <property type="component" value="Unassembled WGS sequence"/>
</dbReference>
<sequence length="56" mass="6522">VGNIKWRKLDRHFLLSRFPYYIINSYDRSKSRVTRRPEAGPENGNARRVTDGTVAS</sequence>
<comment type="caution">
    <text evidence="2">The sequence shown here is derived from an EMBL/GenBank/DDBJ whole genome shotgun (WGS) entry which is preliminary data.</text>
</comment>
<name>A0A9P7QV41_9PEZI</name>
<proteinExistence type="predicted"/>
<reference evidence="2" key="1">
    <citation type="submission" date="2021-05" db="EMBL/GenBank/DDBJ databases">
        <title>Comparative genomics of three Colletotrichum scovillei strains and genetic complementation revealed genes involved fungal growth and virulence on chili pepper.</title>
        <authorList>
            <person name="Hsieh D.-K."/>
            <person name="Chuang S.-C."/>
            <person name="Chen C.-Y."/>
            <person name="Chao Y.-T."/>
            <person name="Lu M.-Y.J."/>
            <person name="Lee M.-H."/>
            <person name="Shih M.-C."/>
        </authorList>
    </citation>
    <scope>NUCLEOTIDE SEQUENCE</scope>
    <source>
        <strain evidence="2">Coll-153</strain>
    </source>
</reference>
<evidence type="ECO:0000313" key="2">
    <source>
        <dbReference type="EMBL" id="KAG7044044.1"/>
    </source>
</evidence>
<evidence type="ECO:0000313" key="3">
    <source>
        <dbReference type="Proteomes" id="UP000699042"/>
    </source>
</evidence>
<accession>A0A9P7QV41</accession>
<evidence type="ECO:0000256" key="1">
    <source>
        <dbReference type="SAM" id="MobiDB-lite"/>
    </source>
</evidence>
<organism evidence="2 3">
    <name type="scientific">Colletotrichum scovillei</name>
    <dbReference type="NCBI Taxonomy" id="1209932"/>
    <lineage>
        <taxon>Eukaryota</taxon>
        <taxon>Fungi</taxon>
        <taxon>Dikarya</taxon>
        <taxon>Ascomycota</taxon>
        <taxon>Pezizomycotina</taxon>
        <taxon>Sordariomycetes</taxon>
        <taxon>Hypocreomycetidae</taxon>
        <taxon>Glomerellales</taxon>
        <taxon>Glomerellaceae</taxon>
        <taxon>Colletotrichum</taxon>
        <taxon>Colletotrichum acutatum species complex</taxon>
    </lineage>
</organism>
<dbReference type="AlphaFoldDB" id="A0A9P7QV41"/>
<dbReference type="EMBL" id="JAESDN010000011">
    <property type="protein sequence ID" value="KAG7044044.1"/>
    <property type="molecule type" value="Genomic_DNA"/>
</dbReference>
<keyword evidence="3" id="KW-1185">Reference proteome</keyword>
<protein>
    <submittedName>
        <fullName evidence="2">Uncharacterized protein</fullName>
    </submittedName>
</protein>